<dbReference type="GO" id="GO:0006412">
    <property type="term" value="P:translation"/>
    <property type="evidence" value="ECO:0007669"/>
    <property type="project" value="UniProtKB-UniRule"/>
</dbReference>
<dbReference type="InterPro" id="IPR020057">
    <property type="entry name" value="Ribosomal_bL25_b-dom"/>
</dbReference>
<keyword evidence="10" id="KW-1185">Reference proteome</keyword>
<dbReference type="NCBIfam" id="TIGR00731">
    <property type="entry name" value="bL25_bact_ctc"/>
    <property type="match status" value="1"/>
</dbReference>
<dbReference type="CDD" id="cd00495">
    <property type="entry name" value="Ribosomal_L25_TL5_CTC"/>
    <property type="match status" value="1"/>
</dbReference>
<comment type="function">
    <text evidence="5">This is one of the proteins that binds to the 5S RNA in the ribosome where it forms part of the central protuberance.</text>
</comment>
<dbReference type="GO" id="GO:0003735">
    <property type="term" value="F:structural constituent of ribosome"/>
    <property type="evidence" value="ECO:0007669"/>
    <property type="project" value="InterPro"/>
</dbReference>
<dbReference type="InterPro" id="IPR001021">
    <property type="entry name" value="Ribosomal_bL25_long"/>
</dbReference>
<dbReference type="KEGG" id="ptan:CRYO30217_00722"/>
<dbReference type="Gene3D" id="2.170.120.20">
    <property type="entry name" value="Ribosomal protein L25, beta domain"/>
    <property type="match status" value="1"/>
</dbReference>
<dbReference type="InterPro" id="IPR037121">
    <property type="entry name" value="Ribosomal_bL25_C"/>
</dbReference>
<organism evidence="9 10">
    <name type="scientific">Parvicella tangerina</name>
    <dbReference type="NCBI Taxonomy" id="2829795"/>
    <lineage>
        <taxon>Bacteria</taxon>
        <taxon>Pseudomonadati</taxon>
        <taxon>Bacteroidota</taxon>
        <taxon>Flavobacteriia</taxon>
        <taxon>Flavobacteriales</taxon>
        <taxon>Parvicellaceae</taxon>
        <taxon>Parvicella</taxon>
    </lineage>
</organism>
<dbReference type="InterPro" id="IPR020930">
    <property type="entry name" value="Ribosomal_uL5_bac-type"/>
</dbReference>
<dbReference type="InterPro" id="IPR029751">
    <property type="entry name" value="Ribosomal_L25_dom"/>
</dbReference>
<evidence type="ECO:0000313" key="9">
    <source>
        <dbReference type="EMBL" id="CAG5078617.1"/>
    </source>
</evidence>
<comment type="similarity">
    <text evidence="5">Belongs to the bacterial ribosomal protein bL25 family. CTC subfamily.</text>
</comment>
<evidence type="ECO:0000256" key="3">
    <source>
        <dbReference type="ARBA" id="ARBA00022980"/>
    </source>
</evidence>
<name>A0A916JL20_9FLAO</name>
<evidence type="ECO:0000256" key="4">
    <source>
        <dbReference type="ARBA" id="ARBA00023274"/>
    </source>
</evidence>
<feature type="domain" description="Large ribosomal subunit protein bL25 L25" evidence="7">
    <location>
        <begin position="6"/>
        <end position="90"/>
    </location>
</feature>
<dbReference type="GO" id="GO:0022625">
    <property type="term" value="C:cytosolic large ribosomal subunit"/>
    <property type="evidence" value="ECO:0007669"/>
    <property type="project" value="TreeGrafter"/>
</dbReference>
<dbReference type="InterPro" id="IPR020056">
    <property type="entry name" value="Rbsml_bL25/Gln-tRNA_synth_N"/>
</dbReference>
<dbReference type="Gene3D" id="2.40.240.10">
    <property type="entry name" value="Ribosomal Protein L25, Chain P"/>
    <property type="match status" value="1"/>
</dbReference>
<keyword evidence="3 5" id="KW-0689">Ribosomal protein</keyword>
<evidence type="ECO:0000256" key="6">
    <source>
        <dbReference type="SAM" id="MobiDB-lite"/>
    </source>
</evidence>
<evidence type="ECO:0000259" key="8">
    <source>
        <dbReference type="Pfam" id="PF14693"/>
    </source>
</evidence>
<feature type="compositionally biased region" description="Acidic residues" evidence="6">
    <location>
        <begin position="184"/>
        <end position="206"/>
    </location>
</feature>
<evidence type="ECO:0000256" key="5">
    <source>
        <dbReference type="HAMAP-Rule" id="MF_01334"/>
    </source>
</evidence>
<protein>
    <recommendedName>
        <fullName evidence="5">Large ribosomal subunit protein bL25</fullName>
    </recommendedName>
    <alternativeName>
        <fullName evidence="5">General stress protein CTC</fullName>
    </alternativeName>
</protein>
<dbReference type="Proteomes" id="UP000683507">
    <property type="component" value="Chromosome"/>
</dbReference>
<evidence type="ECO:0000256" key="1">
    <source>
        <dbReference type="ARBA" id="ARBA00022730"/>
    </source>
</evidence>
<dbReference type="SUPFAM" id="SSF50715">
    <property type="entry name" value="Ribosomal protein L25-like"/>
    <property type="match status" value="1"/>
</dbReference>
<dbReference type="GO" id="GO:0008097">
    <property type="term" value="F:5S rRNA binding"/>
    <property type="evidence" value="ECO:0007669"/>
    <property type="project" value="InterPro"/>
</dbReference>
<comment type="subunit">
    <text evidence="5">Part of the 50S ribosomal subunit; part of the 5S rRNA/L5/L18/L25 subcomplex. Contacts the 5S rRNA. Binds to the 5S rRNA independently of L5 and L18.</text>
</comment>
<dbReference type="EMBL" id="OU015584">
    <property type="protein sequence ID" value="CAG5078617.1"/>
    <property type="molecule type" value="Genomic_DNA"/>
</dbReference>
<dbReference type="PANTHER" id="PTHR33284:SF1">
    <property type="entry name" value="RIBOSOMAL PROTEIN L25_GLN-TRNA SYNTHETASE, ANTI-CODON-BINDING DOMAIN-CONTAINING PROTEIN"/>
    <property type="match status" value="1"/>
</dbReference>
<dbReference type="Pfam" id="PF14693">
    <property type="entry name" value="Ribosomal_TL5_C"/>
    <property type="match status" value="1"/>
</dbReference>
<accession>A0A916JL20</accession>
<feature type="region of interest" description="Disordered" evidence="6">
    <location>
        <begin position="1"/>
        <end position="20"/>
    </location>
</feature>
<feature type="region of interest" description="Disordered" evidence="6">
    <location>
        <begin position="182"/>
        <end position="206"/>
    </location>
</feature>
<keyword evidence="4 5" id="KW-0687">Ribonucleoprotein</keyword>
<reference evidence="9" key="1">
    <citation type="submission" date="2021-04" db="EMBL/GenBank/DDBJ databases">
        <authorList>
            <person name="Rodrigo-Torres L."/>
            <person name="Arahal R. D."/>
            <person name="Lucena T."/>
        </authorList>
    </citation>
    <scope>NUCLEOTIDE SEQUENCE</scope>
    <source>
        <strain evidence="9">AS29M-1</strain>
    </source>
</reference>
<dbReference type="PANTHER" id="PTHR33284">
    <property type="entry name" value="RIBOSOMAL PROTEIN L25/GLN-TRNA SYNTHETASE, ANTI-CODON-BINDING DOMAIN-CONTAINING PROTEIN"/>
    <property type="match status" value="1"/>
</dbReference>
<keyword evidence="1 5" id="KW-0699">rRNA-binding</keyword>
<dbReference type="InterPro" id="IPR011035">
    <property type="entry name" value="Ribosomal_bL25/Gln-tRNA_synth"/>
</dbReference>
<dbReference type="AlphaFoldDB" id="A0A916JL20"/>
<feature type="domain" description="Large ribosomal subunit protein bL25 beta" evidence="8">
    <location>
        <begin position="99"/>
        <end position="179"/>
    </location>
</feature>
<feature type="compositionally biased region" description="Polar residues" evidence="6">
    <location>
        <begin position="1"/>
        <end position="10"/>
    </location>
</feature>
<keyword evidence="2 5" id="KW-0694">RNA-binding</keyword>
<dbReference type="RefSeq" id="WP_258540949.1">
    <property type="nucleotide sequence ID" value="NZ_OU015584.1"/>
</dbReference>
<dbReference type="Pfam" id="PF01386">
    <property type="entry name" value="Ribosomal_L25p"/>
    <property type="match status" value="1"/>
</dbReference>
<dbReference type="HAMAP" id="MF_01334">
    <property type="entry name" value="Ribosomal_bL25_CTC"/>
    <property type="match status" value="1"/>
</dbReference>
<evidence type="ECO:0000259" key="7">
    <source>
        <dbReference type="Pfam" id="PF01386"/>
    </source>
</evidence>
<evidence type="ECO:0000256" key="2">
    <source>
        <dbReference type="ARBA" id="ARBA00022884"/>
    </source>
</evidence>
<gene>
    <name evidence="5 9" type="primary">ctc</name>
    <name evidence="5" type="synonym">rplY</name>
    <name evidence="9" type="ORF">CRYO30217_00722</name>
</gene>
<evidence type="ECO:0000313" key="10">
    <source>
        <dbReference type="Proteomes" id="UP000683507"/>
    </source>
</evidence>
<proteinExistence type="inferred from homology"/>
<sequence>MKQVSLSGSPRENVGKKDAAKLRKEGRVPAVLYGGGDQTHFHISEIDAKKLYYTPNVYVIDLDIDGKATKAIIQEVQLHPVTDAVVHIDFLEVFEDKPVKVKLPVKLTGFSIGVRNGGKLRQHFRRVTAVGLLKDLPEEVELDISPLKIGHKRRISDLSVDGVQFVDAASAVVVAVQMARGAVEEEEEEGEEGAAEGEEGAAEATE</sequence>